<organism evidence="1 2">
    <name type="scientific">Ogataea polymorpha</name>
    <dbReference type="NCBI Taxonomy" id="460523"/>
    <lineage>
        <taxon>Eukaryota</taxon>
        <taxon>Fungi</taxon>
        <taxon>Dikarya</taxon>
        <taxon>Ascomycota</taxon>
        <taxon>Saccharomycotina</taxon>
        <taxon>Pichiomycetes</taxon>
        <taxon>Pichiales</taxon>
        <taxon>Pichiaceae</taxon>
        <taxon>Ogataea</taxon>
    </lineage>
</organism>
<dbReference type="Proteomes" id="UP000788993">
    <property type="component" value="Unassembled WGS sequence"/>
</dbReference>
<sequence length="87" mass="9599">MPLGINAFFTTSSNPRQYLDSTSIIVCGPTKDLICVVVSIIFSWLSAPRRTKSKGLRDSKFNSARSFADPVGMKVVSPYLTDFHVIT</sequence>
<comment type="caution">
    <text evidence="1">The sequence shown here is derived from an EMBL/GenBank/DDBJ whole genome shotgun (WGS) entry which is preliminary data.</text>
</comment>
<dbReference type="EMBL" id="JAEUBD010001266">
    <property type="protein sequence ID" value="KAH3663102.1"/>
    <property type="molecule type" value="Genomic_DNA"/>
</dbReference>
<dbReference type="AlphaFoldDB" id="A0A9P8P1F5"/>
<gene>
    <name evidence="1" type="ORF">OGATHE_004678</name>
</gene>
<protein>
    <submittedName>
        <fullName evidence="1">Uncharacterized protein</fullName>
    </submittedName>
</protein>
<reference evidence="1" key="1">
    <citation type="journal article" date="2021" name="Open Biol.">
        <title>Shared evolutionary footprints suggest mitochondrial oxidative damage underlies multiple complex I losses in fungi.</title>
        <authorList>
            <person name="Schikora-Tamarit M.A."/>
            <person name="Marcet-Houben M."/>
            <person name="Nosek J."/>
            <person name="Gabaldon T."/>
        </authorList>
    </citation>
    <scope>NUCLEOTIDE SEQUENCE</scope>
    <source>
        <strain evidence="1">NCAIM Y.01608</strain>
    </source>
</reference>
<keyword evidence="2" id="KW-1185">Reference proteome</keyword>
<accession>A0A9P8P1F5</accession>
<reference evidence="1" key="2">
    <citation type="submission" date="2021-01" db="EMBL/GenBank/DDBJ databases">
        <authorList>
            <person name="Schikora-Tamarit M.A."/>
        </authorList>
    </citation>
    <scope>NUCLEOTIDE SEQUENCE</scope>
    <source>
        <strain evidence="1">NCAIM Y.01608</strain>
    </source>
</reference>
<evidence type="ECO:0000313" key="1">
    <source>
        <dbReference type="EMBL" id="KAH3663102.1"/>
    </source>
</evidence>
<proteinExistence type="predicted"/>
<name>A0A9P8P1F5_9ASCO</name>
<evidence type="ECO:0000313" key="2">
    <source>
        <dbReference type="Proteomes" id="UP000788993"/>
    </source>
</evidence>